<dbReference type="STRING" id="7719.ENSCINP00000025368"/>
<evidence type="ECO:0000259" key="3">
    <source>
        <dbReference type="PROSITE" id="PS01179"/>
    </source>
</evidence>
<dbReference type="Gene3D" id="2.30.29.30">
    <property type="entry name" value="Pleckstrin-homology domain (PH domain)/Phosphotyrosine-binding domain (PTB)"/>
    <property type="match status" value="1"/>
</dbReference>
<evidence type="ECO:0000256" key="2">
    <source>
        <dbReference type="PROSITE-ProRule" id="PRU00191"/>
    </source>
</evidence>
<dbReference type="Pfam" id="PF00640">
    <property type="entry name" value="PID"/>
    <property type="match status" value="1"/>
</dbReference>
<accession>F6PQN7</accession>
<dbReference type="Ensembl" id="ENSCINT00000025614.2">
    <property type="protein sequence ID" value="ENSCINP00000025368.2"/>
    <property type="gene ID" value="ENSCING00000006400.3"/>
</dbReference>
<keyword evidence="1 2" id="KW-0727">SH2 domain</keyword>
<sequence length="479" mass="53208">MRRNKKLVEGDQTNEWRKSGSFVNKPQRGWLHPDSSVMGPGVVYSVQYLGCVEVRQSMRTLDFDMRTLATKEAIWRVLASTGMSPLPPAANRSGRKKPPKDVTRILGERPNLKFSQSFINLTISTASLTLVVSNTGQFIANHQMQSISFASGGDPDTIDYVAYVAKDPINSRACHVLKCTDGLAQDVINTIGQAFELRFKEYLKNPPKAVTPPDRTEPLFHDGKSRWGDDEPEYYNEIPGKLAPESGLKRLDDGSKIDEGAVVYPNHHNSQEYINNGMQVSCWLEMYYHNYVNTCVMPHGQEATPASVRPMASPQPTPVILISDKHSSKKIIFMQCWFYFTELSSGGGGALAIAAAIGPFANTLNPPATPTSATNALQSKPWFHGHVTRKEAEQLLSHDGDFLVRESTTTKGQFVLSGVQDGQYKHLLLVDPNGVVRTKDRQFDSVSHLISFHRDNTLPIVSSGSVLLLRQPVTRQIER</sequence>
<dbReference type="FunFam" id="3.30.505.10:FF:000005">
    <property type="entry name" value="SHC-transforming protein 1 isoform 3"/>
    <property type="match status" value="1"/>
</dbReference>
<reference evidence="6" key="1">
    <citation type="journal article" date="2002" name="Science">
        <title>The draft genome of Ciona intestinalis: insights into chordate and vertebrate origins.</title>
        <authorList>
            <person name="Dehal P."/>
            <person name="Satou Y."/>
            <person name="Campbell R.K."/>
            <person name="Chapman J."/>
            <person name="Degnan B."/>
            <person name="De Tomaso A."/>
            <person name="Davidson B."/>
            <person name="Di Gregorio A."/>
            <person name="Gelpke M."/>
            <person name="Goodstein D.M."/>
            <person name="Harafuji N."/>
            <person name="Hastings K.E."/>
            <person name="Ho I."/>
            <person name="Hotta K."/>
            <person name="Huang W."/>
            <person name="Kawashima T."/>
            <person name="Lemaire P."/>
            <person name="Martinez D."/>
            <person name="Meinertzhagen I.A."/>
            <person name="Necula S."/>
            <person name="Nonaka M."/>
            <person name="Putnam N."/>
            <person name="Rash S."/>
            <person name="Saiga H."/>
            <person name="Satake M."/>
            <person name="Terry A."/>
            <person name="Yamada L."/>
            <person name="Wang H.G."/>
            <person name="Awazu S."/>
            <person name="Azumi K."/>
            <person name="Boore J."/>
            <person name="Branno M."/>
            <person name="Chin-Bow S."/>
            <person name="DeSantis R."/>
            <person name="Doyle S."/>
            <person name="Francino P."/>
            <person name="Keys D.N."/>
            <person name="Haga S."/>
            <person name="Hayashi H."/>
            <person name="Hino K."/>
            <person name="Imai K.S."/>
            <person name="Inaba K."/>
            <person name="Kano S."/>
            <person name="Kobayashi K."/>
            <person name="Kobayashi M."/>
            <person name="Lee B.I."/>
            <person name="Makabe K.W."/>
            <person name="Manohar C."/>
            <person name="Matassi G."/>
            <person name="Medina M."/>
            <person name="Mochizuki Y."/>
            <person name="Mount S."/>
            <person name="Morishita T."/>
            <person name="Miura S."/>
            <person name="Nakayama A."/>
            <person name="Nishizaka S."/>
            <person name="Nomoto H."/>
            <person name="Ohta F."/>
            <person name="Oishi K."/>
            <person name="Rigoutsos I."/>
            <person name="Sano M."/>
            <person name="Sasaki A."/>
            <person name="Sasakura Y."/>
            <person name="Shoguchi E."/>
            <person name="Shin-i T."/>
            <person name="Spagnuolo A."/>
            <person name="Stainier D."/>
            <person name="Suzuki M.M."/>
            <person name="Tassy O."/>
            <person name="Takatori N."/>
            <person name="Tokuoka M."/>
            <person name="Yagi K."/>
            <person name="Yoshizaki F."/>
            <person name="Wada S."/>
            <person name="Zhang C."/>
            <person name="Hyatt P.D."/>
            <person name="Larimer F."/>
            <person name="Detter C."/>
            <person name="Doggett N."/>
            <person name="Glavina T."/>
            <person name="Hawkins T."/>
            <person name="Richardson P."/>
            <person name="Lucas S."/>
            <person name="Kohara Y."/>
            <person name="Levine M."/>
            <person name="Satoh N."/>
            <person name="Rokhsar D.S."/>
        </authorList>
    </citation>
    <scope>NUCLEOTIDE SEQUENCE [LARGE SCALE GENOMIC DNA]</scope>
</reference>
<dbReference type="PRINTS" id="PR00629">
    <property type="entry name" value="SHCPIDOMAIN"/>
</dbReference>
<dbReference type="GO" id="GO:0007169">
    <property type="term" value="P:cell surface receptor protein tyrosine kinase signaling pathway"/>
    <property type="evidence" value="ECO:0000318"/>
    <property type="project" value="GO_Central"/>
</dbReference>
<dbReference type="SUPFAM" id="SSF55550">
    <property type="entry name" value="SH2 domain"/>
    <property type="match status" value="1"/>
</dbReference>
<dbReference type="InterPro" id="IPR006020">
    <property type="entry name" value="PTB/PI_dom"/>
</dbReference>
<reference evidence="5" key="3">
    <citation type="submission" date="2025-08" db="UniProtKB">
        <authorList>
            <consortium name="Ensembl"/>
        </authorList>
    </citation>
    <scope>IDENTIFICATION</scope>
</reference>
<dbReference type="Pfam" id="PF00017">
    <property type="entry name" value="SH2"/>
    <property type="match status" value="1"/>
</dbReference>
<dbReference type="CDD" id="cd01209">
    <property type="entry name" value="PTB_Shc"/>
    <property type="match status" value="1"/>
</dbReference>
<evidence type="ECO:0000313" key="6">
    <source>
        <dbReference type="Proteomes" id="UP000008144"/>
    </source>
</evidence>
<dbReference type="FunCoup" id="F6PQN7">
    <property type="interactions" value="11"/>
</dbReference>
<dbReference type="CDD" id="cd09925">
    <property type="entry name" value="SH2_SHC"/>
    <property type="match status" value="1"/>
</dbReference>
<dbReference type="PANTHER" id="PTHR10337:SF11">
    <property type="entry name" value="DSHC PROTEIN"/>
    <property type="match status" value="1"/>
</dbReference>
<feature type="domain" description="PID" evidence="3">
    <location>
        <begin position="38"/>
        <end position="215"/>
    </location>
</feature>
<dbReference type="SMART" id="SM00462">
    <property type="entry name" value="PTB"/>
    <property type="match status" value="1"/>
</dbReference>
<dbReference type="InterPro" id="IPR011993">
    <property type="entry name" value="PH-like_dom_sf"/>
</dbReference>
<dbReference type="GO" id="GO:0035556">
    <property type="term" value="P:intracellular signal transduction"/>
    <property type="evidence" value="ECO:0007669"/>
    <property type="project" value="InterPro"/>
</dbReference>
<dbReference type="PANTHER" id="PTHR10337">
    <property type="entry name" value="SHC TRANSFORMING PROTEIN"/>
    <property type="match status" value="1"/>
</dbReference>
<dbReference type="SMART" id="SM00252">
    <property type="entry name" value="SH2"/>
    <property type="match status" value="1"/>
</dbReference>
<dbReference type="FunFam" id="2.30.29.30:FF:000377">
    <property type="entry name" value="Shc transforming protein"/>
    <property type="match status" value="1"/>
</dbReference>
<name>F6PQN7_CIOIN</name>
<reference evidence="5" key="2">
    <citation type="journal article" date="2008" name="Genome Biol.">
        <title>Improved genome assembly and evidence-based global gene model set for the chordate Ciona intestinalis: new insight into intron and operon populations.</title>
        <authorList>
            <person name="Satou Y."/>
            <person name="Mineta K."/>
            <person name="Ogasawara M."/>
            <person name="Sasakura Y."/>
            <person name="Shoguchi E."/>
            <person name="Ueno K."/>
            <person name="Yamada L."/>
            <person name="Matsumoto J."/>
            <person name="Wasserscheid J."/>
            <person name="Dewar K."/>
            <person name="Wiley G.B."/>
            <person name="Macmil S.L."/>
            <person name="Roe B.A."/>
            <person name="Zeller R.W."/>
            <person name="Hastings K.E."/>
            <person name="Lemaire P."/>
            <person name="Lindquist E."/>
            <person name="Endo T."/>
            <person name="Hotta K."/>
            <person name="Inaba K."/>
        </authorList>
    </citation>
    <scope>NUCLEOTIDE SEQUENCE [LARGE SCALE GENOMIC DNA]</scope>
    <source>
        <strain evidence="5">wild type</strain>
    </source>
</reference>
<dbReference type="OMA" id="HLIEYHR"/>
<dbReference type="HOGENOM" id="CLU_029532_2_0_1"/>
<dbReference type="Proteomes" id="UP000008144">
    <property type="component" value="Chromosome 10"/>
</dbReference>
<reference evidence="5" key="4">
    <citation type="submission" date="2025-09" db="UniProtKB">
        <authorList>
            <consortium name="Ensembl"/>
        </authorList>
    </citation>
    <scope>IDENTIFICATION</scope>
</reference>
<feature type="domain" description="SH2" evidence="4">
    <location>
        <begin position="382"/>
        <end position="473"/>
    </location>
</feature>
<dbReference type="EMBL" id="EAAA01000610">
    <property type="status" value="NOT_ANNOTATED_CDS"/>
    <property type="molecule type" value="Genomic_DNA"/>
</dbReference>
<dbReference type="SUPFAM" id="SSF50729">
    <property type="entry name" value="PH domain-like"/>
    <property type="match status" value="1"/>
</dbReference>
<dbReference type="GeneTree" id="ENSGT00950000182870"/>
<evidence type="ECO:0000313" key="5">
    <source>
        <dbReference type="Ensembl" id="ENSCINP00000025368.2"/>
    </source>
</evidence>
<dbReference type="InterPro" id="IPR006019">
    <property type="entry name" value="PID_Shc-like"/>
</dbReference>
<dbReference type="Gene3D" id="3.30.505.10">
    <property type="entry name" value="SH2 domain"/>
    <property type="match status" value="1"/>
</dbReference>
<protein>
    <recommendedName>
        <fullName evidence="7">Src homology 2 domain-containing-transforming protein C1</fullName>
    </recommendedName>
</protein>
<evidence type="ECO:0000256" key="1">
    <source>
        <dbReference type="ARBA" id="ARBA00022999"/>
    </source>
</evidence>
<dbReference type="InterPro" id="IPR000980">
    <property type="entry name" value="SH2"/>
</dbReference>
<dbReference type="InParanoid" id="F6PQN7"/>
<keyword evidence="6" id="KW-1185">Reference proteome</keyword>
<dbReference type="PROSITE" id="PS01179">
    <property type="entry name" value="PID"/>
    <property type="match status" value="1"/>
</dbReference>
<proteinExistence type="predicted"/>
<evidence type="ECO:0000259" key="4">
    <source>
        <dbReference type="PROSITE" id="PS50001"/>
    </source>
</evidence>
<dbReference type="GO" id="GO:0030971">
    <property type="term" value="F:receptor tyrosine kinase binding"/>
    <property type="evidence" value="ECO:0000318"/>
    <property type="project" value="GO_Central"/>
</dbReference>
<dbReference type="PROSITE" id="PS50001">
    <property type="entry name" value="SH2"/>
    <property type="match status" value="1"/>
</dbReference>
<dbReference type="GO" id="GO:0005886">
    <property type="term" value="C:plasma membrane"/>
    <property type="evidence" value="ECO:0000318"/>
    <property type="project" value="GO_Central"/>
</dbReference>
<dbReference type="PRINTS" id="PR00401">
    <property type="entry name" value="SH2DOMAIN"/>
</dbReference>
<dbReference type="InterPro" id="IPR035676">
    <property type="entry name" value="SHC_SH2"/>
</dbReference>
<dbReference type="InterPro" id="IPR051235">
    <property type="entry name" value="CEP152/SHC-Transforming"/>
</dbReference>
<evidence type="ECO:0008006" key="7">
    <source>
        <dbReference type="Google" id="ProtNLM"/>
    </source>
</evidence>
<organism evidence="5 6">
    <name type="scientific">Ciona intestinalis</name>
    <name type="common">Transparent sea squirt</name>
    <name type="synonym">Ascidia intestinalis</name>
    <dbReference type="NCBI Taxonomy" id="7719"/>
    <lineage>
        <taxon>Eukaryota</taxon>
        <taxon>Metazoa</taxon>
        <taxon>Chordata</taxon>
        <taxon>Tunicata</taxon>
        <taxon>Ascidiacea</taxon>
        <taxon>Phlebobranchia</taxon>
        <taxon>Cionidae</taxon>
        <taxon>Ciona</taxon>
    </lineage>
</organism>
<dbReference type="InterPro" id="IPR036860">
    <property type="entry name" value="SH2_dom_sf"/>
</dbReference>
<dbReference type="AlphaFoldDB" id="F6PQN7"/>